<evidence type="ECO:0000313" key="2">
    <source>
        <dbReference type="EMBL" id="OMO94469.1"/>
    </source>
</evidence>
<feature type="region of interest" description="Disordered" evidence="1">
    <location>
        <begin position="1"/>
        <end position="21"/>
    </location>
</feature>
<dbReference type="EMBL" id="AWUE01016034">
    <property type="protein sequence ID" value="OMO94469.1"/>
    <property type="molecule type" value="Genomic_DNA"/>
</dbReference>
<evidence type="ECO:0000256" key="1">
    <source>
        <dbReference type="SAM" id="MobiDB-lite"/>
    </source>
</evidence>
<accession>A0A1R3JHY9</accession>
<evidence type="ECO:0000313" key="3">
    <source>
        <dbReference type="Proteomes" id="UP000187203"/>
    </source>
</evidence>
<dbReference type="Proteomes" id="UP000187203">
    <property type="component" value="Unassembled WGS sequence"/>
</dbReference>
<sequence>MRVFRREEESFGLEKESVGNEAKVSTELKEVSKGLGEALKKKEGSCVGFEKSGVAVEGQPEPQKLFPWKFHHWNTFKLGGFARFPPLFQLVDSILGSFTDSVSCARVNVRAGKGFLETAYCGLVPSTCLQCAKLFALTVAIYIVMASV</sequence>
<reference evidence="3" key="1">
    <citation type="submission" date="2013-09" db="EMBL/GenBank/DDBJ databases">
        <title>Corchorus olitorius genome sequencing.</title>
        <authorList>
            <person name="Alam M."/>
            <person name="Haque M.S."/>
            <person name="Islam M.S."/>
            <person name="Emdad E.M."/>
            <person name="Islam M.M."/>
            <person name="Ahmed B."/>
            <person name="Halim A."/>
            <person name="Hossen Q.M.M."/>
            <person name="Hossain M.Z."/>
            <person name="Ahmed R."/>
            <person name="Khan M.M."/>
            <person name="Islam R."/>
            <person name="Rashid M.M."/>
            <person name="Khan S.A."/>
            <person name="Rahman M.S."/>
            <person name="Alam M."/>
            <person name="Yahiya A.S."/>
            <person name="Khan M.S."/>
            <person name="Azam M.S."/>
            <person name="Haque T."/>
            <person name="Lashkar M.Z.H."/>
            <person name="Akhand A.I."/>
            <person name="Morshed G."/>
            <person name="Roy S."/>
            <person name="Uddin K.S."/>
            <person name="Rabeya T."/>
            <person name="Hossain A.S."/>
            <person name="Chowdhury A."/>
            <person name="Snigdha A.R."/>
            <person name="Mortoza M.S."/>
            <person name="Matin S.A."/>
            <person name="Hoque S.M.E."/>
            <person name="Islam M.K."/>
            <person name="Roy D.K."/>
            <person name="Haider R."/>
            <person name="Moosa M.M."/>
            <person name="Elias S.M."/>
            <person name="Hasan A.M."/>
            <person name="Jahan S."/>
            <person name="Shafiuddin M."/>
            <person name="Mahmood N."/>
            <person name="Shommy N.S."/>
        </authorList>
    </citation>
    <scope>NUCLEOTIDE SEQUENCE [LARGE SCALE GENOMIC DNA]</scope>
    <source>
        <strain evidence="3">cv. O-4</strain>
    </source>
</reference>
<organism evidence="2 3">
    <name type="scientific">Corchorus olitorius</name>
    <dbReference type="NCBI Taxonomy" id="93759"/>
    <lineage>
        <taxon>Eukaryota</taxon>
        <taxon>Viridiplantae</taxon>
        <taxon>Streptophyta</taxon>
        <taxon>Embryophyta</taxon>
        <taxon>Tracheophyta</taxon>
        <taxon>Spermatophyta</taxon>
        <taxon>Magnoliopsida</taxon>
        <taxon>eudicotyledons</taxon>
        <taxon>Gunneridae</taxon>
        <taxon>Pentapetalae</taxon>
        <taxon>rosids</taxon>
        <taxon>malvids</taxon>
        <taxon>Malvales</taxon>
        <taxon>Malvaceae</taxon>
        <taxon>Grewioideae</taxon>
        <taxon>Apeibeae</taxon>
        <taxon>Corchorus</taxon>
    </lineage>
</organism>
<keyword evidence="3" id="KW-1185">Reference proteome</keyword>
<comment type="caution">
    <text evidence="2">The sequence shown here is derived from an EMBL/GenBank/DDBJ whole genome shotgun (WGS) entry which is preliminary data.</text>
</comment>
<gene>
    <name evidence="2" type="ORF">COLO4_16315</name>
</gene>
<protein>
    <submittedName>
        <fullName evidence="2">Uncharacterized protein</fullName>
    </submittedName>
</protein>
<dbReference type="AlphaFoldDB" id="A0A1R3JHY9"/>
<name>A0A1R3JHY9_9ROSI</name>
<proteinExistence type="predicted"/>